<name>A0ABW3GG93_9PROT</name>
<dbReference type="RefSeq" id="WP_379075420.1">
    <property type="nucleotide sequence ID" value="NZ_JBHTJW010000002.1"/>
</dbReference>
<feature type="compositionally biased region" description="Polar residues" evidence="1">
    <location>
        <begin position="261"/>
        <end position="270"/>
    </location>
</feature>
<feature type="chain" id="PRO_5046675640" evidence="2">
    <location>
        <begin position="24"/>
        <end position="270"/>
    </location>
</feature>
<evidence type="ECO:0000256" key="1">
    <source>
        <dbReference type="SAM" id="MobiDB-lite"/>
    </source>
</evidence>
<evidence type="ECO:0000313" key="3">
    <source>
        <dbReference type="EMBL" id="MFD0929661.1"/>
    </source>
</evidence>
<keyword evidence="4" id="KW-1185">Reference proteome</keyword>
<organism evidence="3 4">
    <name type="scientific">Methylophilus glucosoxydans</name>
    <dbReference type="NCBI Taxonomy" id="752553"/>
    <lineage>
        <taxon>Bacteria</taxon>
        <taxon>Pseudomonadati</taxon>
        <taxon>Pseudomonadota</taxon>
        <taxon>Betaproteobacteria</taxon>
        <taxon>Nitrosomonadales</taxon>
        <taxon>Methylophilaceae</taxon>
        <taxon>Methylophilus</taxon>
    </lineage>
</organism>
<feature type="signal peptide" evidence="2">
    <location>
        <begin position="1"/>
        <end position="23"/>
    </location>
</feature>
<reference evidence="4" key="1">
    <citation type="journal article" date="2019" name="Int. J. Syst. Evol. Microbiol.">
        <title>The Global Catalogue of Microorganisms (GCM) 10K type strain sequencing project: providing services to taxonomists for standard genome sequencing and annotation.</title>
        <authorList>
            <consortium name="The Broad Institute Genomics Platform"/>
            <consortium name="The Broad Institute Genome Sequencing Center for Infectious Disease"/>
            <person name="Wu L."/>
            <person name="Ma J."/>
        </authorList>
    </citation>
    <scope>NUCLEOTIDE SEQUENCE [LARGE SCALE GENOMIC DNA]</scope>
    <source>
        <strain evidence="4">CCUG 59685</strain>
    </source>
</reference>
<feature type="region of interest" description="Disordered" evidence="1">
    <location>
        <begin position="243"/>
        <end position="270"/>
    </location>
</feature>
<dbReference type="EMBL" id="JBHTJW010000002">
    <property type="protein sequence ID" value="MFD0929661.1"/>
    <property type="molecule type" value="Genomic_DNA"/>
</dbReference>
<feature type="compositionally biased region" description="Basic and acidic residues" evidence="1">
    <location>
        <begin position="248"/>
        <end position="258"/>
    </location>
</feature>
<evidence type="ECO:0000256" key="2">
    <source>
        <dbReference type="SAM" id="SignalP"/>
    </source>
</evidence>
<proteinExistence type="predicted"/>
<protein>
    <submittedName>
        <fullName evidence="3">Uncharacterized protein</fullName>
    </submittedName>
</protein>
<accession>A0ABW3GG93</accession>
<sequence length="270" mass="30657">MKKHIPILLLSLAVMLFTSAVFSMDGEPRLPKIAVSNLAYKREVKDYFFESQSDFQAKTQARKNANRLRQSESYKNEVEFSTRSKSSIKTKTEFKELKQFMADIKGELIKSGNFTVIESPPYTANNEKIYDVIQRIKMKNFKGADYVLFGVLNSVQADENVVEIKSTTTNSLQYFVNLQADFSLIDTRTFKVIAAFSSVGNAQQTILSDEEKHDVVRVNHARLISDLSKDFAADVIRQIHQQLGPVEPGKRSDEDSKAKPSKNSEVTVYY</sequence>
<dbReference type="Proteomes" id="UP001597106">
    <property type="component" value="Unassembled WGS sequence"/>
</dbReference>
<keyword evidence="2" id="KW-0732">Signal</keyword>
<evidence type="ECO:0000313" key="4">
    <source>
        <dbReference type="Proteomes" id="UP001597106"/>
    </source>
</evidence>
<gene>
    <name evidence="3" type="ORF">ACFQ1T_07705</name>
</gene>
<comment type="caution">
    <text evidence="3">The sequence shown here is derived from an EMBL/GenBank/DDBJ whole genome shotgun (WGS) entry which is preliminary data.</text>
</comment>